<protein>
    <recommendedName>
        <fullName evidence="3">CNGC5-like protein</fullName>
    </recommendedName>
</protein>
<evidence type="ECO:0000313" key="1">
    <source>
        <dbReference type="EMBL" id="KAK6779931.1"/>
    </source>
</evidence>
<dbReference type="EMBL" id="JBANQN010000009">
    <property type="protein sequence ID" value="KAK6779931.1"/>
    <property type="molecule type" value="Genomic_DNA"/>
</dbReference>
<dbReference type="AlphaFoldDB" id="A0AAN8T9Z5"/>
<name>A0AAN8T9Z5_SOLBU</name>
<keyword evidence="2" id="KW-1185">Reference proteome</keyword>
<evidence type="ECO:0000313" key="2">
    <source>
        <dbReference type="Proteomes" id="UP001371456"/>
    </source>
</evidence>
<accession>A0AAN8T9Z5</accession>
<gene>
    <name evidence="1" type="ORF">RDI58_022115</name>
</gene>
<proteinExistence type="predicted"/>
<organism evidence="1 2">
    <name type="scientific">Solanum bulbocastanum</name>
    <name type="common">Wild potato</name>
    <dbReference type="NCBI Taxonomy" id="147425"/>
    <lineage>
        <taxon>Eukaryota</taxon>
        <taxon>Viridiplantae</taxon>
        <taxon>Streptophyta</taxon>
        <taxon>Embryophyta</taxon>
        <taxon>Tracheophyta</taxon>
        <taxon>Spermatophyta</taxon>
        <taxon>Magnoliopsida</taxon>
        <taxon>eudicotyledons</taxon>
        <taxon>Gunneridae</taxon>
        <taxon>Pentapetalae</taxon>
        <taxon>asterids</taxon>
        <taxon>lamiids</taxon>
        <taxon>Solanales</taxon>
        <taxon>Solanaceae</taxon>
        <taxon>Solanoideae</taxon>
        <taxon>Solaneae</taxon>
        <taxon>Solanum</taxon>
    </lineage>
</organism>
<dbReference type="Proteomes" id="UP001371456">
    <property type="component" value="Unassembled WGS sequence"/>
</dbReference>
<comment type="caution">
    <text evidence="1">The sequence shown here is derived from an EMBL/GenBank/DDBJ whole genome shotgun (WGS) entry which is preliminary data.</text>
</comment>
<evidence type="ECO:0008006" key="3">
    <source>
        <dbReference type="Google" id="ProtNLM"/>
    </source>
</evidence>
<sequence length="68" mass="7724">MQTQVLTIVQPLEILKPFNVEDVRKAMFSIDVYKNLGPDGYGSGFYRETWDIAGCDFAEAVLEFFQNG</sequence>
<reference evidence="1 2" key="1">
    <citation type="submission" date="2024-02" db="EMBL/GenBank/DDBJ databases">
        <title>de novo genome assembly of Solanum bulbocastanum strain 11H21.</title>
        <authorList>
            <person name="Hosaka A.J."/>
        </authorList>
    </citation>
    <scope>NUCLEOTIDE SEQUENCE [LARGE SCALE GENOMIC DNA]</scope>
    <source>
        <tissue evidence="1">Young leaves</tissue>
    </source>
</reference>